<evidence type="ECO:0000313" key="2">
    <source>
        <dbReference type="Proteomes" id="UP001157006"/>
    </source>
</evidence>
<evidence type="ECO:0000313" key="1">
    <source>
        <dbReference type="EMBL" id="CAI8587143.1"/>
    </source>
</evidence>
<gene>
    <name evidence="1" type="ORF">VFH_I285880</name>
</gene>
<organism evidence="1 2">
    <name type="scientific">Vicia faba</name>
    <name type="common">Broad bean</name>
    <name type="synonym">Faba vulgaris</name>
    <dbReference type="NCBI Taxonomy" id="3906"/>
    <lineage>
        <taxon>Eukaryota</taxon>
        <taxon>Viridiplantae</taxon>
        <taxon>Streptophyta</taxon>
        <taxon>Embryophyta</taxon>
        <taxon>Tracheophyta</taxon>
        <taxon>Spermatophyta</taxon>
        <taxon>Magnoliopsida</taxon>
        <taxon>eudicotyledons</taxon>
        <taxon>Gunneridae</taxon>
        <taxon>Pentapetalae</taxon>
        <taxon>rosids</taxon>
        <taxon>fabids</taxon>
        <taxon>Fabales</taxon>
        <taxon>Fabaceae</taxon>
        <taxon>Papilionoideae</taxon>
        <taxon>50 kb inversion clade</taxon>
        <taxon>NPAAA clade</taxon>
        <taxon>Hologalegina</taxon>
        <taxon>IRL clade</taxon>
        <taxon>Fabeae</taxon>
        <taxon>Vicia</taxon>
    </lineage>
</organism>
<keyword evidence="2" id="KW-1185">Reference proteome</keyword>
<reference evidence="1 2" key="1">
    <citation type="submission" date="2023-01" db="EMBL/GenBank/DDBJ databases">
        <authorList>
            <person name="Kreplak J."/>
        </authorList>
    </citation>
    <scope>NUCLEOTIDE SEQUENCE [LARGE SCALE GENOMIC DNA]</scope>
</reference>
<dbReference type="Proteomes" id="UP001157006">
    <property type="component" value="Chromosome 1L"/>
</dbReference>
<dbReference type="AlphaFoldDB" id="A0AAV0YQQ8"/>
<name>A0AAV0YQQ8_VICFA</name>
<dbReference type="EMBL" id="OX451736">
    <property type="protein sequence ID" value="CAI8587143.1"/>
    <property type="molecule type" value="Genomic_DNA"/>
</dbReference>
<proteinExistence type="predicted"/>
<protein>
    <submittedName>
        <fullName evidence="1">Uncharacterized protein</fullName>
    </submittedName>
</protein>
<accession>A0AAV0YQQ8</accession>
<sequence length="138" mass="15543">MVLRYYRMSKLLRDWQVVLLMTVLDVEKCYASVSTKGGVDEEETGAEIRDASWVKGIRIGLWLVEVVWDRGDSGSWAITISRNGGLRMRGVGNGLVMNGCNKGEADLRVSKDDEVWVTVEDGCWFEEIGDDVKLVKRV</sequence>